<evidence type="ECO:0000313" key="2">
    <source>
        <dbReference type="EMBL" id="KAK6362592.1"/>
    </source>
</evidence>
<feature type="region of interest" description="Disordered" evidence="1">
    <location>
        <begin position="21"/>
        <end position="51"/>
    </location>
</feature>
<protein>
    <submittedName>
        <fullName evidence="2">Uncharacterized protein</fullName>
    </submittedName>
</protein>
<evidence type="ECO:0000256" key="1">
    <source>
        <dbReference type="SAM" id="MobiDB-lite"/>
    </source>
</evidence>
<comment type="caution">
    <text evidence="2">The sequence shown here is derived from an EMBL/GenBank/DDBJ whole genome shotgun (WGS) entry which is preliminary data.</text>
</comment>
<evidence type="ECO:0000313" key="3">
    <source>
        <dbReference type="Proteomes" id="UP001373714"/>
    </source>
</evidence>
<reference evidence="2 3" key="1">
    <citation type="submission" date="2019-10" db="EMBL/GenBank/DDBJ databases">
        <authorList>
            <person name="Palmer J.M."/>
        </authorList>
    </citation>
    <scope>NUCLEOTIDE SEQUENCE [LARGE SCALE GENOMIC DNA]</scope>
    <source>
        <strain evidence="2 3">TWF730</strain>
    </source>
</reference>
<dbReference type="Proteomes" id="UP001373714">
    <property type="component" value="Unassembled WGS sequence"/>
</dbReference>
<accession>A0AAV9VKQ3</accession>
<proteinExistence type="predicted"/>
<sequence>MPDFDWRDLCSRVDLFRPWRRSRKKKKKKRDNYPGQVLKQKPRMQCDHDNPGEPPAPCVFPIFRPGKFPFDPSDRSAFGIILVGNEVSPSLAAGTNLTSQRRISTSGLIIDGSQCI</sequence>
<keyword evidence="3" id="KW-1185">Reference proteome</keyword>
<name>A0AAV9VKQ3_9PEZI</name>
<feature type="compositionally biased region" description="Basic residues" evidence="1">
    <location>
        <begin position="21"/>
        <end position="30"/>
    </location>
</feature>
<gene>
    <name evidence="2" type="ORF">TWF730_000049</name>
</gene>
<dbReference type="AlphaFoldDB" id="A0AAV9VKQ3"/>
<organism evidence="2 3">
    <name type="scientific">Orbilia blumenaviensis</name>
    <dbReference type="NCBI Taxonomy" id="1796055"/>
    <lineage>
        <taxon>Eukaryota</taxon>
        <taxon>Fungi</taxon>
        <taxon>Dikarya</taxon>
        <taxon>Ascomycota</taxon>
        <taxon>Pezizomycotina</taxon>
        <taxon>Orbiliomycetes</taxon>
        <taxon>Orbiliales</taxon>
        <taxon>Orbiliaceae</taxon>
        <taxon>Orbilia</taxon>
    </lineage>
</organism>
<dbReference type="EMBL" id="JAVHNS010000001">
    <property type="protein sequence ID" value="KAK6362592.1"/>
    <property type="molecule type" value="Genomic_DNA"/>
</dbReference>